<dbReference type="Proteomes" id="UP000002350">
    <property type="component" value="Chromosome"/>
</dbReference>
<sequence length="141" mass="15957">MKYLIGLLTLILTLPLRAEGDLLVVVSRESHVESLTKSEVVDLFMGRYVNFPNGDKAKVFDLAPKSELKGLFYQKLVNRTEAQINAYWARLLFSGRNTPPKETESADQLIHELLSSRHGIGYISSQDLTNSLKVVYRFEAL</sequence>
<dbReference type="HOGENOM" id="CLU_124904_1_0_6"/>
<protein>
    <recommendedName>
        <fullName evidence="3">Phosphate ABC transporter substrate-binding protein</fullName>
    </recommendedName>
</protein>
<keyword evidence="2" id="KW-1185">Reference proteome</keyword>
<dbReference type="AlphaFoldDB" id="D4ZCA5"/>
<name>D4ZCA5_SHEVD</name>
<organism evidence="1 2">
    <name type="scientific">Shewanella violacea (strain JCM 10179 / CIP 106290 / LMG 19151 / DSS12)</name>
    <dbReference type="NCBI Taxonomy" id="637905"/>
    <lineage>
        <taxon>Bacteria</taxon>
        <taxon>Pseudomonadati</taxon>
        <taxon>Pseudomonadota</taxon>
        <taxon>Gammaproteobacteria</taxon>
        <taxon>Alteromonadales</taxon>
        <taxon>Shewanellaceae</taxon>
        <taxon>Shewanella</taxon>
    </lineage>
</organism>
<dbReference type="eggNOG" id="COG0226">
    <property type="taxonomic scope" value="Bacteria"/>
</dbReference>
<dbReference type="KEGG" id="svo:SVI_3679"/>
<gene>
    <name evidence="1" type="ordered locus">SVI_3679</name>
</gene>
<dbReference type="RefSeq" id="WP_013052943.1">
    <property type="nucleotide sequence ID" value="NC_014012.1"/>
</dbReference>
<reference evidence="2" key="1">
    <citation type="journal article" date="2010" name="Mol. Biosyst.">
        <title>Complete genome sequence and comparative analysis of Shewanella violacea, a psychrophilic and piezophilic bacterium from deep sea floor sediments.</title>
        <authorList>
            <person name="Aono E."/>
            <person name="Baba T."/>
            <person name="Ara T."/>
            <person name="Nishi T."/>
            <person name="Nakamichi T."/>
            <person name="Inamoto E."/>
            <person name="Toyonaga H."/>
            <person name="Hasegawa M."/>
            <person name="Takai Y."/>
            <person name="Okumura Y."/>
            <person name="Baba M."/>
            <person name="Tomita M."/>
            <person name="Kato C."/>
            <person name="Oshima T."/>
            <person name="Nakasone K."/>
            <person name="Mori H."/>
        </authorList>
    </citation>
    <scope>NUCLEOTIDE SEQUENCE [LARGE SCALE GENOMIC DNA]</scope>
    <source>
        <strain evidence="2">JCM 10179 / CIP 106290 / LMG 19151 / DSS12</strain>
    </source>
</reference>
<dbReference type="OrthoDB" id="5368544at2"/>
<proteinExistence type="predicted"/>
<accession>D4ZCA5</accession>
<evidence type="ECO:0000313" key="1">
    <source>
        <dbReference type="EMBL" id="BAJ03650.1"/>
    </source>
</evidence>
<dbReference type="EMBL" id="AP011177">
    <property type="protein sequence ID" value="BAJ03650.1"/>
    <property type="molecule type" value="Genomic_DNA"/>
</dbReference>
<dbReference type="Gene3D" id="3.40.190.10">
    <property type="entry name" value="Periplasmic binding protein-like II"/>
    <property type="match status" value="1"/>
</dbReference>
<evidence type="ECO:0008006" key="3">
    <source>
        <dbReference type="Google" id="ProtNLM"/>
    </source>
</evidence>
<dbReference type="STRING" id="637905.SVI_3679"/>
<dbReference type="SUPFAM" id="SSF53850">
    <property type="entry name" value="Periplasmic binding protein-like II"/>
    <property type="match status" value="1"/>
</dbReference>
<evidence type="ECO:0000313" key="2">
    <source>
        <dbReference type="Proteomes" id="UP000002350"/>
    </source>
</evidence>